<dbReference type="CDD" id="cd06222">
    <property type="entry name" value="RNase_H_like"/>
    <property type="match status" value="1"/>
</dbReference>
<gene>
    <name evidence="3" type="ORF">SO802_026271</name>
</gene>
<dbReference type="PANTHER" id="PTHR47074">
    <property type="entry name" value="BNAC02G40300D PROTEIN"/>
    <property type="match status" value="1"/>
</dbReference>
<dbReference type="GO" id="GO:0003676">
    <property type="term" value="F:nucleic acid binding"/>
    <property type="evidence" value="ECO:0007669"/>
    <property type="project" value="InterPro"/>
</dbReference>
<dbReference type="EMBL" id="JAZDWU010000009">
    <property type="protein sequence ID" value="KAK9991286.1"/>
    <property type="molecule type" value="Genomic_DNA"/>
</dbReference>
<dbReference type="InterPro" id="IPR044730">
    <property type="entry name" value="RNase_H-like_dom_plant"/>
</dbReference>
<dbReference type="Proteomes" id="UP001459277">
    <property type="component" value="Unassembled WGS sequence"/>
</dbReference>
<dbReference type="AlphaFoldDB" id="A0AAW2C0X1"/>
<sequence length="538" mass="59720">MGMLCEGTYIYCVGSNIWLPIPSKSGRQNHDLGSLVFQYYRQHFSLVGRAQKNLVTVPSFYKKTKGASSSLNNQIRARKAQVYTTAAQPQQEATVDVEKCQTDLPTVHPMESVTEGHNKSSPDFQQQHNLVEPLESGINDKGRNKNLSEARNEIPSFSNPNLTPPQKETHPIISPINSIPQEAFLSKLAEIDEGFSKLNAVSSPNYEGTRKEFSSHVINEEVKETARVCQRQGSKNYSQQREVATGKQEKKQVQQQGTWKCMTNIVVTQSSKSNASKEETVLPTKRSHEQPSNPNGVTNFKELLSWILNKQDNLELFAMITWGIWNQRNQVRNNQPCCTSDQLVSQAKERLAEFTAVIPPAPAVEPEPQAIWKPPDARLVKINFDGAIFKTENRSGIGVDVRDHTGAILASLAQSFSPALTPVEIEAVAAARALEFGLEIGSSEAILEGDSELIMNSLKSGGGTIASVQPLVQDAIIFADFYTKLLYSHCRRDGNKLAHSLARYLIKVSNYVAWMEEIPHSLFSVAQNDLTTLANQIQ</sequence>
<dbReference type="Gene3D" id="3.30.420.10">
    <property type="entry name" value="Ribonuclease H-like superfamily/Ribonuclease H"/>
    <property type="match status" value="1"/>
</dbReference>
<comment type="caution">
    <text evidence="3">The sequence shown here is derived from an EMBL/GenBank/DDBJ whole genome shotgun (WGS) entry which is preliminary data.</text>
</comment>
<name>A0AAW2C0X1_9ROSI</name>
<evidence type="ECO:0000256" key="1">
    <source>
        <dbReference type="SAM" id="MobiDB-lite"/>
    </source>
</evidence>
<evidence type="ECO:0000313" key="4">
    <source>
        <dbReference type="Proteomes" id="UP001459277"/>
    </source>
</evidence>
<dbReference type="PANTHER" id="PTHR47074:SF11">
    <property type="entry name" value="REVERSE TRANSCRIPTASE-LIKE PROTEIN"/>
    <property type="match status" value="1"/>
</dbReference>
<keyword evidence="4" id="KW-1185">Reference proteome</keyword>
<dbReference type="InterPro" id="IPR012337">
    <property type="entry name" value="RNaseH-like_sf"/>
</dbReference>
<dbReference type="GO" id="GO:0004523">
    <property type="term" value="F:RNA-DNA hybrid ribonuclease activity"/>
    <property type="evidence" value="ECO:0007669"/>
    <property type="project" value="InterPro"/>
</dbReference>
<evidence type="ECO:0000313" key="3">
    <source>
        <dbReference type="EMBL" id="KAK9991286.1"/>
    </source>
</evidence>
<dbReference type="Pfam" id="PF13456">
    <property type="entry name" value="RVT_3"/>
    <property type="match status" value="1"/>
</dbReference>
<feature type="region of interest" description="Disordered" evidence="1">
    <location>
        <begin position="270"/>
        <end position="296"/>
    </location>
</feature>
<protein>
    <recommendedName>
        <fullName evidence="2">RNase H type-1 domain-containing protein</fullName>
    </recommendedName>
</protein>
<reference evidence="3 4" key="1">
    <citation type="submission" date="2024-01" db="EMBL/GenBank/DDBJ databases">
        <title>A telomere-to-telomere, gap-free genome of sweet tea (Lithocarpus litseifolius).</title>
        <authorList>
            <person name="Zhou J."/>
        </authorList>
    </citation>
    <scope>NUCLEOTIDE SEQUENCE [LARGE SCALE GENOMIC DNA]</scope>
    <source>
        <strain evidence="3">Zhou-2022a</strain>
        <tissue evidence="3">Leaf</tissue>
    </source>
</reference>
<dbReference type="InterPro" id="IPR002156">
    <property type="entry name" value="RNaseH_domain"/>
</dbReference>
<organism evidence="3 4">
    <name type="scientific">Lithocarpus litseifolius</name>
    <dbReference type="NCBI Taxonomy" id="425828"/>
    <lineage>
        <taxon>Eukaryota</taxon>
        <taxon>Viridiplantae</taxon>
        <taxon>Streptophyta</taxon>
        <taxon>Embryophyta</taxon>
        <taxon>Tracheophyta</taxon>
        <taxon>Spermatophyta</taxon>
        <taxon>Magnoliopsida</taxon>
        <taxon>eudicotyledons</taxon>
        <taxon>Gunneridae</taxon>
        <taxon>Pentapetalae</taxon>
        <taxon>rosids</taxon>
        <taxon>fabids</taxon>
        <taxon>Fagales</taxon>
        <taxon>Fagaceae</taxon>
        <taxon>Lithocarpus</taxon>
    </lineage>
</organism>
<feature type="domain" description="RNase H type-1" evidence="2">
    <location>
        <begin position="383"/>
        <end position="503"/>
    </location>
</feature>
<accession>A0AAW2C0X1</accession>
<dbReference type="InterPro" id="IPR052929">
    <property type="entry name" value="RNase_H-like_EbsB-rel"/>
</dbReference>
<proteinExistence type="predicted"/>
<evidence type="ECO:0000259" key="2">
    <source>
        <dbReference type="Pfam" id="PF13456"/>
    </source>
</evidence>
<dbReference type="InterPro" id="IPR036397">
    <property type="entry name" value="RNaseH_sf"/>
</dbReference>
<dbReference type="SUPFAM" id="SSF53098">
    <property type="entry name" value="Ribonuclease H-like"/>
    <property type="match status" value="1"/>
</dbReference>